<keyword evidence="6" id="KW-0969">Cilium</keyword>
<gene>
    <name evidence="6" type="ordered locus">Isop_0267</name>
</gene>
<dbReference type="STRING" id="575540.Isop_0267"/>
<dbReference type="InterPro" id="IPR016024">
    <property type="entry name" value="ARM-type_fold"/>
</dbReference>
<feature type="compositionally biased region" description="Basic and acidic residues" evidence="5">
    <location>
        <begin position="669"/>
        <end position="683"/>
    </location>
</feature>
<keyword evidence="7" id="KW-1185">Reference proteome</keyword>
<dbReference type="SUPFAM" id="SSF48371">
    <property type="entry name" value="ARM repeat"/>
    <property type="match status" value="1"/>
</dbReference>
<dbReference type="PRINTS" id="PR01010">
    <property type="entry name" value="FLGPRINGFLGI"/>
</dbReference>
<dbReference type="GO" id="GO:0005198">
    <property type="term" value="F:structural molecule activity"/>
    <property type="evidence" value="ECO:0007669"/>
    <property type="project" value="InterPro"/>
</dbReference>
<dbReference type="InterPro" id="IPR001782">
    <property type="entry name" value="Flag_FlgI"/>
</dbReference>
<dbReference type="RefSeq" id="WP_013563153.1">
    <property type="nucleotide sequence ID" value="NC_014962.1"/>
</dbReference>
<feature type="region of interest" description="Disordered" evidence="5">
    <location>
        <begin position="599"/>
        <end position="623"/>
    </location>
</feature>
<dbReference type="EMBL" id="CP002353">
    <property type="protein sequence ID" value="ADV60864.1"/>
    <property type="molecule type" value="Genomic_DNA"/>
</dbReference>
<feature type="region of interest" description="Disordered" evidence="5">
    <location>
        <begin position="647"/>
        <end position="711"/>
    </location>
</feature>
<keyword evidence="4" id="KW-0975">Bacterial flagellum</keyword>
<dbReference type="AlphaFoldDB" id="E8QX31"/>
<feature type="compositionally biased region" description="Basic and acidic residues" evidence="5">
    <location>
        <begin position="773"/>
        <end position="782"/>
    </location>
</feature>
<dbReference type="KEGG" id="ipa:Isop_0267"/>
<dbReference type="eggNOG" id="COG1413">
    <property type="taxonomic scope" value="Bacteria"/>
</dbReference>
<proteinExistence type="predicted"/>
<evidence type="ECO:0000256" key="3">
    <source>
        <dbReference type="ARBA" id="ARBA00022729"/>
    </source>
</evidence>
<reference evidence="6 7" key="2">
    <citation type="journal article" date="2011" name="Stand. Genomic Sci.">
        <title>Complete genome sequence of Isosphaera pallida type strain (IS1B).</title>
        <authorList>
            <consortium name="US DOE Joint Genome Institute (JGI-PGF)"/>
            <person name="Goker M."/>
            <person name="Cleland D."/>
            <person name="Saunders E."/>
            <person name="Lapidus A."/>
            <person name="Nolan M."/>
            <person name="Lucas S."/>
            <person name="Hammon N."/>
            <person name="Deshpande S."/>
            <person name="Cheng J.F."/>
            <person name="Tapia R."/>
            <person name="Han C."/>
            <person name="Goodwin L."/>
            <person name="Pitluck S."/>
            <person name="Liolios K."/>
            <person name="Pagani I."/>
            <person name="Ivanova N."/>
            <person name="Mavromatis K."/>
            <person name="Pati A."/>
            <person name="Chen A."/>
            <person name="Palaniappan K."/>
            <person name="Land M."/>
            <person name="Hauser L."/>
            <person name="Chang Y.J."/>
            <person name="Jeffries C.D."/>
            <person name="Detter J.C."/>
            <person name="Beck B."/>
            <person name="Woyke T."/>
            <person name="Bristow J."/>
            <person name="Eisen J.A."/>
            <person name="Markowitz V."/>
            <person name="Hugenholtz P."/>
            <person name="Kyrpides N.C."/>
            <person name="Klenk H.P."/>
        </authorList>
    </citation>
    <scope>NUCLEOTIDE SEQUENCE [LARGE SCALE GENOMIC DNA]</scope>
    <source>
        <strain evidence="7">ATCC 43644 / DSM 9630 / IS1B</strain>
    </source>
</reference>
<protein>
    <submittedName>
        <fullName evidence="6">Flagellar P-ring protein</fullName>
    </submittedName>
</protein>
<dbReference type="InterPro" id="IPR011989">
    <property type="entry name" value="ARM-like"/>
</dbReference>
<dbReference type="Gene3D" id="1.25.10.10">
    <property type="entry name" value="Leucine-rich Repeat Variant"/>
    <property type="match status" value="1"/>
</dbReference>
<feature type="compositionally biased region" description="Basic and acidic residues" evidence="5">
    <location>
        <begin position="694"/>
        <end position="708"/>
    </location>
</feature>
<feature type="region of interest" description="Disordered" evidence="5">
    <location>
        <begin position="757"/>
        <end position="782"/>
    </location>
</feature>
<comment type="function">
    <text evidence="1">Assembles around the rod to form the L-ring and probably protects the motor/basal body from shearing forces during rotation.</text>
</comment>
<accession>E8QX31</accession>
<sequence length="782" mass="84668">MRRRGPAWWRGKRLPAPALVAGLTIAWELGGVPRLDAVAVAVAVADDNGSTTSKVTLRTEQTVGDLAYIANLSDLRVEGVGLVIGLDGTGSDVPPSLYRTALLNEMRKARVENPEAILASSATAAVVVRMKLPTGATRDESYDVEVEAVPGSATTSLAGGRLLRAELKQVMMTEQGQAEGKVQAYASGAILADEKTPRKGVIPGGGRSKTTLPYTILIKEAFRSGKTAALLQGAINTRFQQRNGRDDRGVALAKSDRHLELILPRIYRNNPERFFQVVKLVPLVTSEAIVRKRIDTWGADLIAPETSGLAALRLEALGAAGRETLKKGLASPSPTARFFAAEALAYLGDDSGVDVLAEAAVVRPEFRSQALRALASMDQAPALLRLRKLMGHSDPALRYGAFDALRRADPFDPSLGRVAVFDAPAEQPWEEDEVSQEDSPRWAMDLQRPRRPTRPQDPFALHVVDCEGPPLIHVSRTHRAEIVLFGRGQMLETPMVLNCGPNILINAADGDTQAQISRIVPGAAERRTLSSLDVATVIRTLAQFGATYPEITSTLDQARHRQNLAATLVFDAQPTKTADYDRALMSAALPPERQFRETAGTAVGSGPASRLDEGVTQAGAEAPTSRRPWYARLNPLAWLRRARTSDPIAQASARSKDTNPPNETPPPAKLDDQVSRAGLERVEGVTSSQTTVLRNEEREPADNERDASAKPARRWRLWPFNRRRAVEKELDDAAAAAASAEATVRRGWLSRWLGWGRGRSDSAASESPSESLPPDKSEPQAN</sequence>
<reference key="1">
    <citation type="submission" date="2010-11" db="EMBL/GenBank/DDBJ databases">
        <title>The complete sequence of chromosome of Isophaera pallida ATCC 43644.</title>
        <authorList>
            <consortium name="US DOE Joint Genome Institute (JGI-PGF)"/>
            <person name="Lucas S."/>
            <person name="Copeland A."/>
            <person name="Lapidus A."/>
            <person name="Bruce D."/>
            <person name="Goodwin L."/>
            <person name="Pitluck S."/>
            <person name="Kyrpides N."/>
            <person name="Mavromatis K."/>
            <person name="Pagani I."/>
            <person name="Ivanova N."/>
            <person name="Saunders E."/>
            <person name="Brettin T."/>
            <person name="Detter J.C."/>
            <person name="Han C."/>
            <person name="Tapia R."/>
            <person name="Land M."/>
            <person name="Hauser L."/>
            <person name="Markowitz V."/>
            <person name="Cheng J.-F."/>
            <person name="Hugenholtz P."/>
            <person name="Woyke T."/>
            <person name="Wu D."/>
            <person name="Eisen J.A."/>
        </authorList>
    </citation>
    <scope>NUCLEOTIDE SEQUENCE</scope>
    <source>
        <strain>ATCC 43644</strain>
    </source>
</reference>
<dbReference type="OrthoDB" id="232006at2"/>
<evidence type="ECO:0000256" key="2">
    <source>
        <dbReference type="ARBA" id="ARBA00004117"/>
    </source>
</evidence>
<dbReference type="GO" id="GO:0009428">
    <property type="term" value="C:bacterial-type flagellum basal body, distal rod, P ring"/>
    <property type="evidence" value="ECO:0007669"/>
    <property type="project" value="InterPro"/>
</dbReference>
<evidence type="ECO:0000256" key="4">
    <source>
        <dbReference type="ARBA" id="ARBA00023143"/>
    </source>
</evidence>
<dbReference type="HOGENOM" id="CLU_358173_0_0_0"/>
<organism evidence="6 7">
    <name type="scientific">Isosphaera pallida (strain ATCC 43644 / DSM 9630 / IS1B)</name>
    <dbReference type="NCBI Taxonomy" id="575540"/>
    <lineage>
        <taxon>Bacteria</taxon>
        <taxon>Pseudomonadati</taxon>
        <taxon>Planctomycetota</taxon>
        <taxon>Planctomycetia</taxon>
        <taxon>Isosphaerales</taxon>
        <taxon>Isosphaeraceae</taxon>
        <taxon>Isosphaera</taxon>
    </lineage>
</organism>
<evidence type="ECO:0000313" key="6">
    <source>
        <dbReference type="EMBL" id="ADV60864.1"/>
    </source>
</evidence>
<keyword evidence="6" id="KW-0966">Cell projection</keyword>
<feature type="compositionally biased region" description="Low complexity" evidence="5">
    <location>
        <begin position="761"/>
        <end position="772"/>
    </location>
</feature>
<name>E8QX31_ISOPI</name>
<evidence type="ECO:0000256" key="1">
    <source>
        <dbReference type="ARBA" id="ARBA00002591"/>
    </source>
</evidence>
<comment type="subcellular location">
    <subcellularLocation>
        <location evidence="2">Bacterial flagellum basal body</location>
    </subcellularLocation>
</comment>
<dbReference type="PANTHER" id="PTHR30381:SF0">
    <property type="entry name" value="FLAGELLAR P-RING PROTEIN"/>
    <property type="match status" value="1"/>
</dbReference>
<keyword evidence="6" id="KW-0282">Flagellum</keyword>
<dbReference type="InParanoid" id="E8QX31"/>
<dbReference type="Proteomes" id="UP000008631">
    <property type="component" value="Chromosome"/>
</dbReference>
<evidence type="ECO:0000256" key="5">
    <source>
        <dbReference type="SAM" id="MobiDB-lite"/>
    </source>
</evidence>
<dbReference type="PANTHER" id="PTHR30381">
    <property type="entry name" value="FLAGELLAR P-RING PERIPLASMIC PROTEIN FLGI"/>
    <property type="match status" value="1"/>
</dbReference>
<keyword evidence="3" id="KW-0732">Signal</keyword>
<dbReference type="Pfam" id="PF02119">
    <property type="entry name" value="FlgI"/>
    <property type="match status" value="1"/>
</dbReference>
<dbReference type="GO" id="GO:0030288">
    <property type="term" value="C:outer membrane-bounded periplasmic space"/>
    <property type="evidence" value="ECO:0007669"/>
    <property type="project" value="InterPro"/>
</dbReference>
<dbReference type="eggNOG" id="COG1706">
    <property type="taxonomic scope" value="Bacteria"/>
</dbReference>
<evidence type="ECO:0000313" key="7">
    <source>
        <dbReference type="Proteomes" id="UP000008631"/>
    </source>
</evidence>
<dbReference type="GO" id="GO:0071973">
    <property type="term" value="P:bacterial-type flagellum-dependent cell motility"/>
    <property type="evidence" value="ECO:0007669"/>
    <property type="project" value="InterPro"/>
</dbReference>